<dbReference type="Proteomes" id="UP000674179">
    <property type="component" value="Chromosome 36"/>
</dbReference>
<protein>
    <submittedName>
        <fullName evidence="2">Uncharacterized protein</fullName>
    </submittedName>
</protein>
<evidence type="ECO:0000256" key="1">
    <source>
        <dbReference type="SAM" id="Phobius"/>
    </source>
</evidence>
<sequence>MRGLKVALLIITVVAFVALATLLIFLICWFSRSRRLRHSKTKIATSHYLESVARTNHDVVSSRDTFTQLYRGDPRLRPKAYLLYFLDFQGKLQWIDFRTKPAADIDTESAMQQYIFETFQPTIQEGSRVVSLPPEMLALSYMNDNKALVVMDLNRLLARDAEFGERMMHTAERPLLLSRLVADSSTESVFTALSRYGNPAGGAAVASVAQASMPCSSSVVALSPQQRHQQIQVDLRGTCANPMVMAPGVSVGRPVTSAPPPVVQPHVTPSVPPPSSLHSVYTLDASGMAPTPVIHPCSTHYITTSTLVSVTAASYTVLCADGSRTELGAASTAKIEGARLRWDRRQSLVVPLVSPMSGYQCVIDPITEEAKLFAAPPALTTGIDGVQSIECERADVLYYTIDRVNSTQWLPFSKPFYLPAGRWCVRARAVLHRDNSSKTAAKVFTVYVM</sequence>
<evidence type="ECO:0000313" key="2">
    <source>
        <dbReference type="EMBL" id="KAG5465553.1"/>
    </source>
</evidence>
<feature type="transmembrane region" description="Helical" evidence="1">
    <location>
        <begin position="6"/>
        <end position="30"/>
    </location>
</feature>
<keyword evidence="1" id="KW-1133">Transmembrane helix</keyword>
<accession>A0A836GWM9</accession>
<comment type="caution">
    <text evidence="2">The sequence shown here is derived from an EMBL/GenBank/DDBJ whole genome shotgun (WGS) entry which is preliminary data.</text>
</comment>
<keyword evidence="1" id="KW-0472">Membrane</keyword>
<evidence type="ECO:0000313" key="3">
    <source>
        <dbReference type="Proteomes" id="UP000674179"/>
    </source>
</evidence>
<dbReference type="GeneID" id="94167559"/>
<keyword evidence="1" id="KW-0812">Transmembrane</keyword>
<reference evidence="2 3" key="1">
    <citation type="submission" date="2021-02" db="EMBL/GenBank/DDBJ databases">
        <title>Leishmania (Mundinia) enrietti genome sequencing and assembly.</title>
        <authorList>
            <person name="Almutairi H."/>
            <person name="Gatherer D."/>
        </authorList>
    </citation>
    <scope>NUCLEOTIDE SEQUENCE [LARGE SCALE GENOMIC DNA]</scope>
    <source>
        <strain evidence="2">CUR178</strain>
    </source>
</reference>
<organism evidence="2 3">
    <name type="scientific">Leishmania enriettii</name>
    <dbReference type="NCBI Taxonomy" id="5663"/>
    <lineage>
        <taxon>Eukaryota</taxon>
        <taxon>Discoba</taxon>
        <taxon>Euglenozoa</taxon>
        <taxon>Kinetoplastea</taxon>
        <taxon>Metakinetoplastina</taxon>
        <taxon>Trypanosomatida</taxon>
        <taxon>Trypanosomatidae</taxon>
        <taxon>Leishmaniinae</taxon>
        <taxon>Leishmania</taxon>
    </lineage>
</organism>
<dbReference type="EMBL" id="JAFHKP010000036">
    <property type="protein sequence ID" value="KAG5465553.1"/>
    <property type="molecule type" value="Genomic_DNA"/>
</dbReference>
<dbReference type="OrthoDB" id="272592at2759"/>
<dbReference type="KEGG" id="lenr:94167559"/>
<gene>
    <name evidence="2" type="ORF">CUR178_00258</name>
</gene>
<dbReference type="AlphaFoldDB" id="A0A836GWM9"/>
<keyword evidence="3" id="KW-1185">Reference proteome</keyword>
<dbReference type="RefSeq" id="XP_067688152.1">
    <property type="nucleotide sequence ID" value="XM_067832049.1"/>
</dbReference>
<name>A0A836GWM9_LEIEN</name>
<proteinExistence type="predicted"/>